<gene>
    <name evidence="3" type="ORF">LCGC14_0441450</name>
</gene>
<keyword evidence="2" id="KW-1133">Transmembrane helix</keyword>
<sequence length="220" mass="24231">MIWILTSILGSPAKAKKMWRWLRWVLLAAIVLAVGSATLTTIRIVAKEKTARVQAEKYAVELQGYYDTAQAAIIHKDRQLKQAREKLKKRKRKKTTHTTFDPVTGLPIDKVETEEEEESESDRSSSSEDARSPDVPIATPTAPASLLAPSCPGLRPLGFAAGIDKDGRLAAGLRWRLIPRVVLPILPDISVSIEGLGTDIMGRPGGMILADIEFWRPASR</sequence>
<evidence type="ECO:0000256" key="2">
    <source>
        <dbReference type="SAM" id="Phobius"/>
    </source>
</evidence>
<comment type="caution">
    <text evidence="3">The sequence shown here is derived from an EMBL/GenBank/DDBJ whole genome shotgun (WGS) entry which is preliminary data.</text>
</comment>
<keyword evidence="2" id="KW-0812">Transmembrane</keyword>
<feature type="region of interest" description="Disordered" evidence="1">
    <location>
        <begin position="84"/>
        <end position="145"/>
    </location>
</feature>
<name>A0A0F9VUK2_9ZZZZ</name>
<accession>A0A0F9VUK2</accession>
<feature type="compositionally biased region" description="Low complexity" evidence="1">
    <location>
        <begin position="136"/>
        <end position="145"/>
    </location>
</feature>
<feature type="compositionally biased region" description="Basic and acidic residues" evidence="1">
    <location>
        <begin position="121"/>
        <end position="132"/>
    </location>
</feature>
<dbReference type="AlphaFoldDB" id="A0A0F9VUK2"/>
<reference evidence="3" key="1">
    <citation type="journal article" date="2015" name="Nature">
        <title>Complex archaea that bridge the gap between prokaryotes and eukaryotes.</title>
        <authorList>
            <person name="Spang A."/>
            <person name="Saw J.H."/>
            <person name="Jorgensen S.L."/>
            <person name="Zaremba-Niedzwiedzka K."/>
            <person name="Martijn J."/>
            <person name="Lind A.E."/>
            <person name="van Eijk R."/>
            <person name="Schleper C."/>
            <person name="Guy L."/>
            <person name="Ettema T.J."/>
        </authorList>
    </citation>
    <scope>NUCLEOTIDE SEQUENCE</scope>
</reference>
<evidence type="ECO:0000256" key="1">
    <source>
        <dbReference type="SAM" id="MobiDB-lite"/>
    </source>
</evidence>
<feature type="transmembrane region" description="Helical" evidence="2">
    <location>
        <begin position="25"/>
        <end position="46"/>
    </location>
</feature>
<feature type="compositionally biased region" description="Basic residues" evidence="1">
    <location>
        <begin position="86"/>
        <end position="96"/>
    </location>
</feature>
<organism evidence="3">
    <name type="scientific">marine sediment metagenome</name>
    <dbReference type="NCBI Taxonomy" id="412755"/>
    <lineage>
        <taxon>unclassified sequences</taxon>
        <taxon>metagenomes</taxon>
        <taxon>ecological metagenomes</taxon>
    </lineage>
</organism>
<protein>
    <submittedName>
        <fullName evidence="3">Uncharacterized protein</fullName>
    </submittedName>
</protein>
<keyword evidence="2" id="KW-0472">Membrane</keyword>
<proteinExistence type="predicted"/>
<dbReference type="EMBL" id="LAZR01000427">
    <property type="protein sequence ID" value="KKN69418.1"/>
    <property type="molecule type" value="Genomic_DNA"/>
</dbReference>
<evidence type="ECO:0000313" key="3">
    <source>
        <dbReference type="EMBL" id="KKN69418.1"/>
    </source>
</evidence>